<dbReference type="RefSeq" id="WP_122905027.1">
    <property type="nucleotide sequence ID" value="NZ_RHHS01000028.1"/>
</dbReference>
<dbReference type="PANTHER" id="PTHR43384:SF6">
    <property type="entry name" value="SEPTUM SITE-DETERMINING PROTEIN MIND HOMOLOG, CHLOROPLASTIC"/>
    <property type="match status" value="1"/>
</dbReference>
<evidence type="ECO:0000313" key="4">
    <source>
        <dbReference type="Proteomes" id="UP000268829"/>
    </source>
</evidence>
<evidence type="ECO:0000313" key="3">
    <source>
        <dbReference type="EMBL" id="RNB56563.1"/>
    </source>
</evidence>
<keyword evidence="1" id="KW-0547">Nucleotide-binding</keyword>
<comment type="caution">
    <text evidence="3">The sequence shown here is derived from an EMBL/GenBank/DDBJ whole genome shotgun (WGS) entry which is preliminary data.</text>
</comment>
<reference evidence="3 4" key="1">
    <citation type="submission" date="2018-10" db="EMBL/GenBank/DDBJ databases">
        <title>Phylogenomics of Brevibacillus.</title>
        <authorList>
            <person name="Dunlap C."/>
        </authorList>
    </citation>
    <scope>NUCLEOTIDE SEQUENCE [LARGE SCALE GENOMIC DNA]</scope>
    <source>
        <strain evidence="3 4">DSM 100115</strain>
    </source>
</reference>
<gene>
    <name evidence="3" type="ORF">EDM57_12205</name>
</gene>
<dbReference type="OrthoDB" id="2464876at2"/>
<keyword evidence="2" id="KW-0067">ATP-binding</keyword>
<dbReference type="PANTHER" id="PTHR43384">
    <property type="entry name" value="SEPTUM SITE-DETERMINING PROTEIN MIND HOMOLOG, CHLOROPLASTIC-RELATED"/>
    <property type="match status" value="1"/>
</dbReference>
<dbReference type="AlphaFoldDB" id="A0A3M8AZY4"/>
<dbReference type="GO" id="GO:0016887">
    <property type="term" value="F:ATP hydrolysis activity"/>
    <property type="evidence" value="ECO:0007669"/>
    <property type="project" value="TreeGrafter"/>
</dbReference>
<sequence>MIINASSYEQITLLARAYGIVCEERYDLGDAQSPVILSDTTDPTGEVANTLASQGVPVLYLAYDPPVNLSPSISILKGGEVRWEQIYAWIQSSNQTQEQKQHIAHLNVKRTVGFFGIQPGVGAGSIARALSFYSAMNGKKTLYIDMDIRFPKAPYLIGYKDSRYTLEGLLEALQSKERPNMEPYFLHKSKMGQVSKQLAEHFKKLPDLLYVLSPSADLGFEYFPTLGTDLNEITDYMKKIVEGAKPFFENIIFSMGSDPDEPLHLAILRACDQRVFVTDTSPSTVRLFPQRIKLLENTGVPTDGAQVILNKLPEKMDIDVFEEFLQRSVTYTVPYDPQMITEIHKLNLLGGKSFESAIGEIAEGLLGLEKEAKRREAGSKKTGRVSFLSQFSLFREKTV</sequence>
<dbReference type="InterPro" id="IPR050625">
    <property type="entry name" value="ParA/MinD_ATPase"/>
</dbReference>
<dbReference type="Gene3D" id="3.40.50.300">
    <property type="entry name" value="P-loop containing nucleotide triphosphate hydrolases"/>
    <property type="match status" value="1"/>
</dbReference>
<evidence type="ECO:0000256" key="1">
    <source>
        <dbReference type="ARBA" id="ARBA00022741"/>
    </source>
</evidence>
<protein>
    <recommendedName>
        <fullName evidence="5">ParA family protein</fullName>
    </recommendedName>
</protein>
<evidence type="ECO:0000256" key="2">
    <source>
        <dbReference type="ARBA" id="ARBA00022840"/>
    </source>
</evidence>
<organism evidence="3 4">
    <name type="scientific">Brevibacillus gelatini</name>
    <dbReference type="NCBI Taxonomy" id="1655277"/>
    <lineage>
        <taxon>Bacteria</taxon>
        <taxon>Bacillati</taxon>
        <taxon>Bacillota</taxon>
        <taxon>Bacilli</taxon>
        <taxon>Bacillales</taxon>
        <taxon>Paenibacillaceae</taxon>
        <taxon>Brevibacillus</taxon>
    </lineage>
</organism>
<dbReference type="InterPro" id="IPR027417">
    <property type="entry name" value="P-loop_NTPase"/>
</dbReference>
<proteinExistence type="predicted"/>
<keyword evidence="4" id="KW-1185">Reference proteome</keyword>
<dbReference type="GO" id="GO:0005829">
    <property type="term" value="C:cytosol"/>
    <property type="evidence" value="ECO:0007669"/>
    <property type="project" value="TreeGrafter"/>
</dbReference>
<dbReference type="GO" id="GO:0051782">
    <property type="term" value="P:negative regulation of cell division"/>
    <property type="evidence" value="ECO:0007669"/>
    <property type="project" value="TreeGrafter"/>
</dbReference>
<accession>A0A3M8AZY4</accession>
<dbReference type="Proteomes" id="UP000268829">
    <property type="component" value="Unassembled WGS sequence"/>
</dbReference>
<evidence type="ECO:0008006" key="5">
    <source>
        <dbReference type="Google" id="ProtNLM"/>
    </source>
</evidence>
<name>A0A3M8AZY4_9BACL</name>
<dbReference type="EMBL" id="RHHS01000028">
    <property type="protein sequence ID" value="RNB56563.1"/>
    <property type="molecule type" value="Genomic_DNA"/>
</dbReference>
<dbReference type="SUPFAM" id="SSF52540">
    <property type="entry name" value="P-loop containing nucleoside triphosphate hydrolases"/>
    <property type="match status" value="1"/>
</dbReference>
<dbReference type="GO" id="GO:0009898">
    <property type="term" value="C:cytoplasmic side of plasma membrane"/>
    <property type="evidence" value="ECO:0007669"/>
    <property type="project" value="TreeGrafter"/>
</dbReference>
<dbReference type="GO" id="GO:0005524">
    <property type="term" value="F:ATP binding"/>
    <property type="evidence" value="ECO:0007669"/>
    <property type="project" value="UniProtKB-KW"/>
</dbReference>